<name>A0A2K4MQB1_9NEIS</name>
<protein>
    <submittedName>
        <fullName evidence="1">Uncharacterized protein</fullName>
    </submittedName>
</protein>
<comment type="caution">
    <text evidence="1">The sequence shown here is derived from an EMBL/GenBank/DDBJ whole genome shotgun (WGS) entry which is preliminary data.</text>
</comment>
<proteinExistence type="predicted"/>
<evidence type="ECO:0000313" key="2">
    <source>
        <dbReference type="Proteomes" id="UP000236416"/>
    </source>
</evidence>
<accession>A0A2K4MQB1</accession>
<dbReference type="EMBL" id="PPTF01000026">
    <property type="protein sequence ID" value="POA99172.1"/>
    <property type="molecule type" value="Genomic_DNA"/>
</dbReference>
<dbReference type="AlphaFoldDB" id="A0A2K4MQB1"/>
<dbReference type="Proteomes" id="UP000236416">
    <property type="component" value="Unassembled WGS sequence"/>
</dbReference>
<gene>
    <name evidence="1" type="ORF">C2134_07840</name>
</gene>
<evidence type="ECO:0000313" key="1">
    <source>
        <dbReference type="EMBL" id="POA99172.1"/>
    </source>
</evidence>
<reference evidence="1 2" key="1">
    <citation type="submission" date="2018-01" db="EMBL/GenBank/DDBJ databases">
        <title>Genomic Sequence of Chromobacterium MWU13-2610 from wild cranberry bogs within the Cape Cod National Seashore.</title>
        <authorList>
            <person name="O'Hara-Hanley K."/>
            <person name="Soby S."/>
            <person name="Harrison A."/>
        </authorList>
    </citation>
    <scope>NUCLEOTIDE SEQUENCE [LARGE SCALE GENOMIC DNA]</scope>
    <source>
        <strain evidence="1 2">MWU13-2610</strain>
    </source>
</reference>
<keyword evidence="2" id="KW-1185">Reference proteome</keyword>
<organism evidence="1 2">
    <name type="scientific">Chromobacterium sinusclupearum</name>
    <dbReference type="NCBI Taxonomy" id="2077146"/>
    <lineage>
        <taxon>Bacteria</taxon>
        <taxon>Pseudomonadati</taxon>
        <taxon>Pseudomonadota</taxon>
        <taxon>Betaproteobacteria</taxon>
        <taxon>Neisseriales</taxon>
        <taxon>Chromobacteriaceae</taxon>
        <taxon>Chromobacterium</taxon>
    </lineage>
</organism>
<sequence>MGMQYAVQRYAATRPWARRIAQLYAQAIQAAEARAQMKDVIKRELERAAQVFDIPQSAIVTELALAEAWGHFARHGRVVSHLDASLADALAHTRQPGNLPDTLSLPADAFFLHVPCEGGAFITHQPERRALLLTLVRMGFAPDGVNWLQAADQVELVRVEYPGELAPQLKEVAAEWNGLLASVLNGLAMMTQPRLKLVREWESAAPSEWVAAVAHPSCAKTRQKARGQLLKAGFGEITFCRVEDLPAQAAYGAQGYWRRQSFGEDKAHSRLVWVAPR</sequence>